<feature type="domain" description="Aldehyde dehydrogenase" evidence="3">
    <location>
        <begin position="1"/>
        <end position="51"/>
    </location>
</feature>
<accession>A0A8T1IKZ5</accession>
<comment type="similarity">
    <text evidence="1">Belongs to the aldehyde dehydrogenase family.</text>
</comment>
<dbReference type="SUPFAM" id="SSF53720">
    <property type="entry name" value="ALDH-like"/>
    <property type="match status" value="1"/>
</dbReference>
<sequence length="96" mass="10572">MTFKTKKEAVTLANDSEFGLAAAVFTSDDAQLKRMTKNLRAGFAWNNSSQPCFVELPPAPTSLTSHLRGNSRRKHRCLNEVVSSSVESFVSHCLQA</sequence>
<comment type="caution">
    <text evidence="4">The sequence shown here is derived from an EMBL/GenBank/DDBJ whole genome shotgun (WGS) entry which is preliminary data.</text>
</comment>
<proteinExistence type="inferred from homology"/>
<evidence type="ECO:0000313" key="5">
    <source>
        <dbReference type="Proteomes" id="UP000760860"/>
    </source>
</evidence>
<dbReference type="Gene3D" id="3.40.309.10">
    <property type="entry name" value="Aldehyde Dehydrogenase, Chain A, domain 2"/>
    <property type="match status" value="1"/>
</dbReference>
<dbReference type="InterPro" id="IPR016161">
    <property type="entry name" value="Ald_DH/histidinol_DH"/>
</dbReference>
<dbReference type="PANTHER" id="PTHR43860:SF2">
    <property type="entry name" value="BETAINE ALDEHYDE DEHYDROGENASE-RELATED"/>
    <property type="match status" value="1"/>
</dbReference>
<dbReference type="InterPro" id="IPR016163">
    <property type="entry name" value="Ald_DH_C"/>
</dbReference>
<dbReference type="PANTHER" id="PTHR43860">
    <property type="entry name" value="BETAINE ALDEHYDE DEHYDROGENASE"/>
    <property type="match status" value="1"/>
</dbReference>
<keyword evidence="2" id="KW-0520">NAD</keyword>
<gene>
    <name evidence="4" type="ORF">PC129_g3433</name>
</gene>
<evidence type="ECO:0000313" key="4">
    <source>
        <dbReference type="EMBL" id="KAG3225975.1"/>
    </source>
</evidence>
<dbReference type="GO" id="GO:0016620">
    <property type="term" value="F:oxidoreductase activity, acting on the aldehyde or oxo group of donors, NAD or NADP as acceptor"/>
    <property type="evidence" value="ECO:0007669"/>
    <property type="project" value="InterPro"/>
</dbReference>
<evidence type="ECO:0000256" key="1">
    <source>
        <dbReference type="ARBA" id="ARBA00009986"/>
    </source>
</evidence>
<evidence type="ECO:0000259" key="3">
    <source>
        <dbReference type="Pfam" id="PF00171"/>
    </source>
</evidence>
<dbReference type="EMBL" id="RCMV01000070">
    <property type="protein sequence ID" value="KAG3225975.1"/>
    <property type="molecule type" value="Genomic_DNA"/>
</dbReference>
<dbReference type="VEuPathDB" id="FungiDB:PC110_g1221"/>
<reference evidence="4" key="1">
    <citation type="submission" date="2018-05" db="EMBL/GenBank/DDBJ databases">
        <title>Effector identification in a new, highly contiguous assembly of the strawberry crown rot pathogen Phytophthora cactorum.</title>
        <authorList>
            <person name="Armitage A.D."/>
            <person name="Nellist C.F."/>
            <person name="Bates H."/>
            <person name="Vickerstaff R.J."/>
            <person name="Harrison R.J."/>
        </authorList>
    </citation>
    <scope>NUCLEOTIDE SEQUENCE</scope>
    <source>
        <strain evidence="4">P421</strain>
    </source>
</reference>
<dbReference type="Pfam" id="PF00171">
    <property type="entry name" value="Aldedh"/>
    <property type="match status" value="1"/>
</dbReference>
<name>A0A8T1IKZ5_9STRA</name>
<evidence type="ECO:0000256" key="2">
    <source>
        <dbReference type="ARBA" id="ARBA00023027"/>
    </source>
</evidence>
<organism evidence="4 5">
    <name type="scientific">Phytophthora cactorum</name>
    <dbReference type="NCBI Taxonomy" id="29920"/>
    <lineage>
        <taxon>Eukaryota</taxon>
        <taxon>Sar</taxon>
        <taxon>Stramenopiles</taxon>
        <taxon>Oomycota</taxon>
        <taxon>Peronosporomycetes</taxon>
        <taxon>Peronosporales</taxon>
        <taxon>Peronosporaceae</taxon>
        <taxon>Phytophthora</taxon>
    </lineage>
</organism>
<dbReference type="AlphaFoldDB" id="A0A8T1IKZ5"/>
<dbReference type="InterPro" id="IPR015590">
    <property type="entry name" value="Aldehyde_DH_dom"/>
</dbReference>
<dbReference type="Proteomes" id="UP000760860">
    <property type="component" value="Unassembled WGS sequence"/>
</dbReference>
<protein>
    <recommendedName>
        <fullName evidence="3">Aldehyde dehydrogenase domain-containing protein</fullName>
    </recommendedName>
</protein>